<evidence type="ECO:0000313" key="2">
    <source>
        <dbReference type="EMBL" id="CAB1443852.1"/>
    </source>
</evidence>
<feature type="compositionally biased region" description="Basic and acidic residues" evidence="1">
    <location>
        <begin position="27"/>
        <end position="57"/>
    </location>
</feature>
<protein>
    <submittedName>
        <fullName evidence="2">Uncharacterized protein</fullName>
    </submittedName>
</protein>
<feature type="compositionally biased region" description="Basic and acidic residues" evidence="1">
    <location>
        <begin position="1"/>
        <end position="14"/>
    </location>
</feature>
<evidence type="ECO:0000256" key="1">
    <source>
        <dbReference type="SAM" id="MobiDB-lite"/>
    </source>
</evidence>
<proteinExistence type="predicted"/>
<dbReference type="Proteomes" id="UP001153269">
    <property type="component" value="Unassembled WGS sequence"/>
</dbReference>
<sequence>MVECENKKEESISKRKEKRGRGGVRNQGEEGRVRAKGMERGKEIERDGESEEKEKQQGKTLTIELPDFFQAVVRNSAAGYLRANGLECCENEKDREKRKGSGGVVVVEGQEEEEVEGEIGNEIVDCARAYRSSVPLRLKLLREVTLLDMGLPPAR</sequence>
<name>A0A9N7V6F9_PLEPL</name>
<evidence type="ECO:0000313" key="3">
    <source>
        <dbReference type="Proteomes" id="UP001153269"/>
    </source>
</evidence>
<keyword evidence="3" id="KW-1185">Reference proteome</keyword>
<feature type="region of interest" description="Disordered" evidence="1">
    <location>
        <begin position="1"/>
        <end position="60"/>
    </location>
</feature>
<reference evidence="2" key="1">
    <citation type="submission" date="2020-03" db="EMBL/GenBank/DDBJ databases">
        <authorList>
            <person name="Weist P."/>
        </authorList>
    </citation>
    <scope>NUCLEOTIDE SEQUENCE</scope>
</reference>
<accession>A0A9N7V6F9</accession>
<dbReference type="AlphaFoldDB" id="A0A9N7V6F9"/>
<organism evidence="2 3">
    <name type="scientific">Pleuronectes platessa</name>
    <name type="common">European plaice</name>
    <dbReference type="NCBI Taxonomy" id="8262"/>
    <lineage>
        <taxon>Eukaryota</taxon>
        <taxon>Metazoa</taxon>
        <taxon>Chordata</taxon>
        <taxon>Craniata</taxon>
        <taxon>Vertebrata</taxon>
        <taxon>Euteleostomi</taxon>
        <taxon>Actinopterygii</taxon>
        <taxon>Neopterygii</taxon>
        <taxon>Teleostei</taxon>
        <taxon>Neoteleostei</taxon>
        <taxon>Acanthomorphata</taxon>
        <taxon>Carangaria</taxon>
        <taxon>Pleuronectiformes</taxon>
        <taxon>Pleuronectoidei</taxon>
        <taxon>Pleuronectidae</taxon>
        <taxon>Pleuronectes</taxon>
    </lineage>
</organism>
<dbReference type="EMBL" id="CADEAL010003212">
    <property type="protein sequence ID" value="CAB1443852.1"/>
    <property type="molecule type" value="Genomic_DNA"/>
</dbReference>
<gene>
    <name evidence="2" type="ORF">PLEPLA_LOCUS31568</name>
</gene>
<comment type="caution">
    <text evidence="2">The sequence shown here is derived from an EMBL/GenBank/DDBJ whole genome shotgun (WGS) entry which is preliminary data.</text>
</comment>